<name>A0A412B4D0_BACUN</name>
<dbReference type="RefSeq" id="WP_117967016.1">
    <property type="nucleotide sequence ID" value="NZ_JAHOJB010000040.1"/>
</dbReference>
<protein>
    <submittedName>
        <fullName evidence="1">Uncharacterized protein</fullName>
    </submittedName>
</protein>
<dbReference type="EMBL" id="QRTH01000017">
    <property type="protein sequence ID" value="RGQ47257.1"/>
    <property type="molecule type" value="Genomic_DNA"/>
</dbReference>
<comment type="caution">
    <text evidence="1">The sequence shown here is derived from an EMBL/GenBank/DDBJ whole genome shotgun (WGS) entry which is preliminary data.</text>
</comment>
<proteinExistence type="predicted"/>
<evidence type="ECO:0000313" key="1">
    <source>
        <dbReference type="EMBL" id="RGQ47257.1"/>
    </source>
</evidence>
<gene>
    <name evidence="1" type="ORF">DWY92_19485</name>
</gene>
<accession>A0A412B4D0</accession>
<dbReference type="Proteomes" id="UP000283680">
    <property type="component" value="Unassembled WGS sequence"/>
</dbReference>
<evidence type="ECO:0000313" key="2">
    <source>
        <dbReference type="Proteomes" id="UP000283680"/>
    </source>
</evidence>
<dbReference type="AlphaFoldDB" id="A0A412B4D0"/>
<reference evidence="1 2" key="1">
    <citation type="submission" date="2018-08" db="EMBL/GenBank/DDBJ databases">
        <title>A genome reference for cultivated species of the human gut microbiota.</title>
        <authorList>
            <person name="Zou Y."/>
            <person name="Xue W."/>
            <person name="Luo G."/>
        </authorList>
    </citation>
    <scope>NUCLEOTIDE SEQUENCE [LARGE SCALE GENOMIC DNA]</scope>
    <source>
        <strain evidence="1 2">AF28-11</strain>
    </source>
</reference>
<sequence>MCEFKKTKENPPIALKNAVLKNSAYTTWDEAKKEWGFDKYYYNTTQRVCCPCSLREIKHIVAIKNKITNKVLEIDIKCAEIYFGFREGKKIKESIQRLCRNIDLGMDRVALDYLFRNRCIGNISYNDYEIAKMRRESKHYYSDRIINARQEINHILMNYTNYEHKEKLKQIDYMIGVSEEYPLLNVDSLITARQTFLINGVVNMEELHEFMKITGKYGAYYSEKQKVRILDEYFNRRWHNALSRFVDEREYWDKITYFTTLTTKEEAKERVMSKKRTRKPKKSKVENEIQNINLAEGLEDTVIDLNSDDCIDYYGDDWDEENFDESKFAFGTESMHRKFMNILYEWIIEDMKKKEIRKTKLSTNQSYSLEDVVYFIDIPIITKIFKEVSCSSFYQLMVEEGLSLKYSCQILDWLIRNSDKGVKKSKMVTMKNMLRCYGFKLMHNDKITRILPSNDEEQILLTF</sequence>
<organism evidence="1 2">
    <name type="scientific">Bacteroides uniformis</name>
    <dbReference type="NCBI Taxonomy" id="820"/>
    <lineage>
        <taxon>Bacteria</taxon>
        <taxon>Pseudomonadati</taxon>
        <taxon>Bacteroidota</taxon>
        <taxon>Bacteroidia</taxon>
        <taxon>Bacteroidales</taxon>
        <taxon>Bacteroidaceae</taxon>
        <taxon>Bacteroides</taxon>
    </lineage>
</organism>